<dbReference type="OrthoDB" id="6120799at2"/>
<protein>
    <submittedName>
        <fullName evidence="2">Thioredoxin</fullName>
    </submittedName>
</protein>
<dbReference type="Pfam" id="PF14595">
    <property type="entry name" value="Thioredoxin_9"/>
    <property type="match status" value="1"/>
</dbReference>
<proteinExistence type="predicted"/>
<dbReference type="Proteomes" id="UP000092605">
    <property type="component" value="Unassembled WGS sequence"/>
</dbReference>
<evidence type="ECO:0000313" key="3">
    <source>
        <dbReference type="Proteomes" id="UP000092605"/>
    </source>
</evidence>
<comment type="caution">
    <text evidence="1">The sequence shown here is derived from an EMBL/GenBank/DDBJ whole genome shotgun (WGS) entry which is preliminary data.</text>
</comment>
<dbReference type="PATRIC" id="fig|1121328.3.peg.12"/>
<dbReference type="EMBL" id="LSFY01000001">
    <property type="protein sequence ID" value="KXZ38939.1"/>
    <property type="molecule type" value="Genomic_DNA"/>
</dbReference>
<evidence type="ECO:0000313" key="1">
    <source>
        <dbReference type="EMBL" id="KXZ38939.1"/>
    </source>
</evidence>
<dbReference type="RefSeq" id="WP_066067219.1">
    <property type="nucleotide sequence ID" value="NZ_FRBG01000019.1"/>
</dbReference>
<dbReference type="SUPFAM" id="SSF52833">
    <property type="entry name" value="Thioredoxin-like"/>
    <property type="match status" value="1"/>
</dbReference>
<evidence type="ECO:0000313" key="2">
    <source>
        <dbReference type="EMBL" id="SHL26716.1"/>
    </source>
</evidence>
<name>A0A150FMR7_CLOPD</name>
<dbReference type="Proteomes" id="UP000323392">
    <property type="component" value="Unassembled WGS sequence"/>
</dbReference>
<evidence type="ECO:0000313" key="4">
    <source>
        <dbReference type="Proteomes" id="UP000323392"/>
    </source>
</evidence>
<dbReference type="AlphaFoldDB" id="A0A150FMR7"/>
<organism evidence="1 3">
    <name type="scientific">Alkalithermobacter thermoalcaliphilus JW-YL-7 = DSM 7308</name>
    <dbReference type="NCBI Taxonomy" id="1121328"/>
    <lineage>
        <taxon>Bacteria</taxon>
        <taxon>Bacillati</taxon>
        <taxon>Bacillota</taxon>
        <taxon>Clostridia</taxon>
        <taxon>Peptostreptococcales</taxon>
        <taxon>Tepidibacteraceae</taxon>
        <taxon>Alkalithermobacter</taxon>
    </lineage>
</organism>
<keyword evidence="4" id="KW-1185">Reference proteome</keyword>
<dbReference type="Gene3D" id="3.40.30.10">
    <property type="entry name" value="Glutaredoxin"/>
    <property type="match status" value="1"/>
</dbReference>
<sequence>MTFEDLFRAGKKFIEFLEESDETYKNKMKEILDNIKIENKIKQSIESINKSINILAFAEAWCPDCQINLPAVYILTTLNENIKLSIVSRDGNEEFLSRYKVNGKPKIPTFIIMDDEFNEMGSFIEIPGILKDIISRGNQPEIIVAKRKYKKGEYCKDTLLDILKIIGH</sequence>
<reference evidence="2 4" key="2">
    <citation type="submission" date="2016-11" db="EMBL/GenBank/DDBJ databases">
        <authorList>
            <person name="Varghese N."/>
            <person name="Submissions S."/>
        </authorList>
    </citation>
    <scope>NUCLEOTIDE SEQUENCE [LARGE SCALE GENOMIC DNA]</scope>
    <source>
        <strain evidence="2 4">DSM 7308</strain>
    </source>
</reference>
<dbReference type="STRING" id="1121328.JWYL7_0012"/>
<reference evidence="1 3" key="1">
    <citation type="submission" date="2016-02" db="EMBL/GenBank/DDBJ databases">
        <title>Draft genome sequence for Clostridium paradoxum JW-YL-7.</title>
        <authorList>
            <person name="Utturkar S.M."/>
            <person name="Lancaster A."/>
            <person name="Poole F.L."/>
            <person name="Adams M.W."/>
            <person name="Brown S.D."/>
        </authorList>
    </citation>
    <scope>NUCLEOTIDE SEQUENCE [LARGE SCALE GENOMIC DNA]</scope>
    <source>
        <strain evidence="1 3">JW-YL-7</strain>
    </source>
</reference>
<dbReference type="InterPro" id="IPR036249">
    <property type="entry name" value="Thioredoxin-like_sf"/>
</dbReference>
<accession>A0A150FMR7</accession>
<gene>
    <name evidence="1" type="ORF">JWYL7_0012</name>
    <name evidence="2" type="ORF">SAMN05661008_01775</name>
</gene>
<dbReference type="EMBL" id="FRBG01000019">
    <property type="protein sequence ID" value="SHL26716.1"/>
    <property type="molecule type" value="Genomic_DNA"/>
</dbReference>